<keyword evidence="5 8" id="KW-0238">DNA-binding</keyword>
<dbReference type="Proteomes" id="UP000087171">
    <property type="component" value="Chromosome Ca3"/>
</dbReference>
<dbReference type="GO" id="GO:0003677">
    <property type="term" value="F:DNA binding"/>
    <property type="evidence" value="ECO:0007669"/>
    <property type="project" value="UniProtKB-UniRule"/>
</dbReference>
<dbReference type="GO" id="GO:0003700">
    <property type="term" value="F:DNA-binding transcription factor activity"/>
    <property type="evidence" value="ECO:0007669"/>
    <property type="project" value="UniProtKB-UniRule"/>
</dbReference>
<evidence type="ECO:0000256" key="1">
    <source>
        <dbReference type="ARBA" id="ARBA00022723"/>
    </source>
</evidence>
<dbReference type="RefSeq" id="XP_004492130.1">
    <property type="nucleotide sequence ID" value="XM_004492073.3"/>
</dbReference>
<evidence type="ECO:0000313" key="13">
    <source>
        <dbReference type="RefSeq" id="XP_004492130.1"/>
    </source>
</evidence>
<dbReference type="PANTHER" id="PTHR31992">
    <property type="entry name" value="DOF ZINC FINGER PROTEIN DOF1.4-RELATED"/>
    <property type="match status" value="1"/>
</dbReference>
<dbReference type="GeneID" id="101502096"/>
<feature type="domain" description="Dof-type" evidence="11">
    <location>
        <begin position="79"/>
        <end position="133"/>
    </location>
</feature>
<evidence type="ECO:0000256" key="2">
    <source>
        <dbReference type="ARBA" id="ARBA00022771"/>
    </source>
</evidence>
<keyword evidence="6 9" id="KW-0804">Transcription</keyword>
<keyword evidence="1 9" id="KW-0479">Metal-binding</keyword>
<dbReference type="STRING" id="3827.A0A1S2XPX8"/>
<evidence type="ECO:0000256" key="4">
    <source>
        <dbReference type="ARBA" id="ARBA00023015"/>
    </source>
</evidence>
<dbReference type="PANTHER" id="PTHR31992:SF351">
    <property type="entry name" value="DOF ZINC FINGER PROTEIN"/>
    <property type="match status" value="1"/>
</dbReference>
<evidence type="ECO:0000256" key="7">
    <source>
        <dbReference type="ARBA" id="ARBA00023242"/>
    </source>
</evidence>
<evidence type="ECO:0000256" key="8">
    <source>
        <dbReference type="PROSITE-ProRule" id="PRU00071"/>
    </source>
</evidence>
<dbReference type="PaxDb" id="3827-XP_004492130.1"/>
<protein>
    <recommendedName>
        <fullName evidence="9">Dof zinc finger protein</fullName>
    </recommendedName>
</protein>
<dbReference type="GO" id="GO:0005634">
    <property type="term" value="C:nucleus"/>
    <property type="evidence" value="ECO:0007669"/>
    <property type="project" value="UniProtKB-SubCell"/>
</dbReference>
<name>A0A1S2XPX8_CICAR</name>
<evidence type="ECO:0000256" key="6">
    <source>
        <dbReference type="ARBA" id="ARBA00023163"/>
    </source>
</evidence>
<comment type="subcellular location">
    <subcellularLocation>
        <location evidence="8 9">Nucleus</location>
    </subcellularLocation>
</comment>
<reference evidence="13" key="2">
    <citation type="submission" date="2025-08" db="UniProtKB">
        <authorList>
            <consortium name="RefSeq"/>
        </authorList>
    </citation>
    <scope>IDENTIFICATION</scope>
    <source>
        <tissue evidence="13">Etiolated seedlings</tissue>
    </source>
</reference>
<evidence type="ECO:0000313" key="12">
    <source>
        <dbReference type="Proteomes" id="UP000087171"/>
    </source>
</evidence>
<keyword evidence="2 8" id="KW-0863">Zinc-finger</keyword>
<evidence type="ECO:0000259" key="11">
    <source>
        <dbReference type="PROSITE" id="PS50884"/>
    </source>
</evidence>
<feature type="region of interest" description="Disordered" evidence="10">
    <location>
        <begin position="124"/>
        <end position="155"/>
    </location>
</feature>
<dbReference type="KEGG" id="cam:101502096"/>
<evidence type="ECO:0000256" key="10">
    <source>
        <dbReference type="SAM" id="MobiDB-lite"/>
    </source>
</evidence>
<evidence type="ECO:0000256" key="5">
    <source>
        <dbReference type="ARBA" id="ARBA00023125"/>
    </source>
</evidence>
<dbReference type="InterPro" id="IPR045174">
    <property type="entry name" value="Dof"/>
</dbReference>
<keyword evidence="7 8" id="KW-0539">Nucleus</keyword>
<dbReference type="AlphaFoldDB" id="A0A1S2XPX8"/>
<dbReference type="eggNOG" id="ENOG502QTHW">
    <property type="taxonomic scope" value="Eukaryota"/>
</dbReference>
<comment type="function">
    <text evidence="9">Transcription factor that binds specifically to a 5'-AA[AG]G-3' consensus core sequence.</text>
</comment>
<gene>
    <name evidence="13" type="primary">LOC101502096</name>
</gene>
<reference evidence="12" key="1">
    <citation type="journal article" date="2013" name="Nat. Biotechnol.">
        <title>Draft genome sequence of chickpea (Cicer arietinum) provides a resource for trait improvement.</title>
        <authorList>
            <person name="Varshney R.K."/>
            <person name="Song C."/>
            <person name="Saxena R.K."/>
            <person name="Azam S."/>
            <person name="Yu S."/>
            <person name="Sharpe A.G."/>
            <person name="Cannon S."/>
            <person name="Baek J."/>
            <person name="Rosen B.D."/>
            <person name="Tar'an B."/>
            <person name="Millan T."/>
            <person name="Zhang X."/>
            <person name="Ramsay L.D."/>
            <person name="Iwata A."/>
            <person name="Wang Y."/>
            <person name="Nelson W."/>
            <person name="Farmer A.D."/>
            <person name="Gaur P.M."/>
            <person name="Soderlund C."/>
            <person name="Penmetsa R.V."/>
            <person name="Xu C."/>
            <person name="Bharti A.K."/>
            <person name="He W."/>
            <person name="Winter P."/>
            <person name="Zhao S."/>
            <person name="Hane J.K."/>
            <person name="Carrasquilla-Garcia N."/>
            <person name="Condie J.A."/>
            <person name="Upadhyaya H.D."/>
            <person name="Luo M.C."/>
            <person name="Thudi M."/>
            <person name="Gowda C.L."/>
            <person name="Singh N.P."/>
            <person name="Lichtenzveig J."/>
            <person name="Gali K.K."/>
            <person name="Rubio J."/>
            <person name="Nadarajan N."/>
            <person name="Dolezel J."/>
            <person name="Bansal K.C."/>
            <person name="Xu X."/>
            <person name="Edwards D."/>
            <person name="Zhang G."/>
            <person name="Kahl G."/>
            <person name="Gil J."/>
            <person name="Singh K.B."/>
            <person name="Datta S.K."/>
            <person name="Jackson S.A."/>
            <person name="Wang J."/>
            <person name="Cook D.R."/>
        </authorList>
    </citation>
    <scope>NUCLEOTIDE SEQUENCE [LARGE SCALE GENOMIC DNA]</scope>
    <source>
        <strain evidence="12">cv. CDC Frontier</strain>
    </source>
</reference>
<dbReference type="Pfam" id="PF02701">
    <property type="entry name" value="Zn_ribbon_Dof"/>
    <property type="match status" value="1"/>
</dbReference>
<feature type="compositionally biased region" description="Low complexity" evidence="10">
    <location>
        <begin position="136"/>
        <end position="146"/>
    </location>
</feature>
<dbReference type="PROSITE" id="PS50884">
    <property type="entry name" value="ZF_DOF_2"/>
    <property type="match status" value="1"/>
</dbReference>
<organism evidence="12 13">
    <name type="scientific">Cicer arietinum</name>
    <name type="common">Chickpea</name>
    <name type="synonym">Garbanzo</name>
    <dbReference type="NCBI Taxonomy" id="3827"/>
    <lineage>
        <taxon>Eukaryota</taxon>
        <taxon>Viridiplantae</taxon>
        <taxon>Streptophyta</taxon>
        <taxon>Embryophyta</taxon>
        <taxon>Tracheophyta</taxon>
        <taxon>Spermatophyta</taxon>
        <taxon>Magnoliopsida</taxon>
        <taxon>eudicotyledons</taxon>
        <taxon>Gunneridae</taxon>
        <taxon>Pentapetalae</taxon>
        <taxon>rosids</taxon>
        <taxon>fabids</taxon>
        <taxon>Fabales</taxon>
        <taxon>Fabaceae</taxon>
        <taxon>Papilionoideae</taxon>
        <taxon>50 kb inversion clade</taxon>
        <taxon>NPAAA clade</taxon>
        <taxon>Hologalegina</taxon>
        <taxon>IRL clade</taxon>
        <taxon>Cicereae</taxon>
        <taxon>Cicer</taxon>
    </lineage>
</organism>
<proteinExistence type="predicted"/>
<evidence type="ECO:0000256" key="9">
    <source>
        <dbReference type="RuleBase" id="RU369094"/>
    </source>
</evidence>
<accession>A0A1S2XPX8</accession>
<sequence length="385" mass="41819">MVFPSLPIYLDPTNWSQRQARIEIGTQNSLPLQLPPASTVASTVTAEAGGSYQGFIRPGSMADRARMSKIHQNEVAAAQKCPRCESTNTKFCYYNNYNLSQPRHFCKTCRRYWTRGGTLRNVPVGGGCRRNKRSKVNSISKSSTSKPNHDHRSVGTGVVAGVGGSSSTGANASSNNGCIDSNVNVGMAHFQTQFPFLSSLNHFNNNDYVSGGIGSLMAKNISNSTTTSVEFQLGNGSSLGNSNVGSLFLSNGIGEQWRFSNPEQVHHHPHQQQQQQQRNQQFPFLTNLEPQIGLFQFGSGENNEPPTSFIHSKAIDSSSVGIGTIPQVNNIKMEENNHQVLSLPKNLLSGSGNSNDIFWNGNGNSNANAWNNEVPSFTPSPSQLL</sequence>
<evidence type="ECO:0000256" key="3">
    <source>
        <dbReference type="ARBA" id="ARBA00022833"/>
    </source>
</evidence>
<dbReference type="OrthoDB" id="1927254at2759"/>
<dbReference type="InterPro" id="IPR003851">
    <property type="entry name" value="Znf_Dof"/>
</dbReference>
<keyword evidence="12" id="KW-1185">Reference proteome</keyword>
<dbReference type="GO" id="GO:0008270">
    <property type="term" value="F:zinc ion binding"/>
    <property type="evidence" value="ECO:0007669"/>
    <property type="project" value="UniProtKB-KW"/>
</dbReference>
<dbReference type="PROSITE" id="PS01361">
    <property type="entry name" value="ZF_DOF_1"/>
    <property type="match status" value="1"/>
</dbReference>
<keyword evidence="3 9" id="KW-0862">Zinc</keyword>
<keyword evidence="4 9" id="KW-0805">Transcription regulation</keyword>